<name>A0AAN9A2E2_HALRR</name>
<dbReference type="PANTHER" id="PTHR47901">
    <property type="entry name" value="CASPASE RECRUITMENT DOMAIN-CONTAINING PROTEIN 18"/>
    <property type="match status" value="1"/>
</dbReference>
<keyword evidence="4" id="KW-0378">Hydrolase</keyword>
<dbReference type="SMART" id="SM00115">
    <property type="entry name" value="CASc"/>
    <property type="match status" value="1"/>
</dbReference>
<dbReference type="SUPFAM" id="SSF48403">
    <property type="entry name" value="Ankyrin repeat"/>
    <property type="match status" value="1"/>
</dbReference>
<dbReference type="PANTHER" id="PTHR47901:SF8">
    <property type="entry name" value="CASPASE-3"/>
    <property type="match status" value="1"/>
</dbReference>
<dbReference type="InterPro" id="IPR002398">
    <property type="entry name" value="Pept_C14"/>
</dbReference>
<comment type="caution">
    <text evidence="6">The sequence shown here is derived from an EMBL/GenBank/DDBJ whole genome shotgun (WGS) entry which is preliminary data.</text>
</comment>
<accession>A0AAN9A2E2</accession>
<dbReference type="SUPFAM" id="SSF52129">
    <property type="entry name" value="Caspase-like"/>
    <property type="match status" value="1"/>
</dbReference>
<evidence type="ECO:0000256" key="4">
    <source>
        <dbReference type="ARBA" id="ARBA00022801"/>
    </source>
</evidence>
<dbReference type="InterPro" id="IPR001309">
    <property type="entry name" value="Pept_C14_p20"/>
</dbReference>
<dbReference type="GO" id="GO:0006915">
    <property type="term" value="P:apoptotic process"/>
    <property type="evidence" value="ECO:0007669"/>
    <property type="project" value="UniProtKB-KW"/>
</dbReference>
<evidence type="ECO:0000256" key="3">
    <source>
        <dbReference type="ARBA" id="ARBA00022703"/>
    </source>
</evidence>
<dbReference type="GO" id="GO:0004197">
    <property type="term" value="F:cysteine-type endopeptidase activity"/>
    <property type="evidence" value="ECO:0007669"/>
    <property type="project" value="InterPro"/>
</dbReference>
<reference evidence="6 7" key="1">
    <citation type="submission" date="2023-11" db="EMBL/GenBank/DDBJ databases">
        <title>Halocaridina rubra genome assembly.</title>
        <authorList>
            <person name="Smith C."/>
        </authorList>
    </citation>
    <scope>NUCLEOTIDE SEQUENCE [LARGE SCALE GENOMIC DNA]</scope>
    <source>
        <strain evidence="6">EP-1</strain>
        <tissue evidence="6">Whole</tissue>
    </source>
</reference>
<dbReference type="Pfam" id="PF00656">
    <property type="entry name" value="Peptidase_C14"/>
    <property type="match status" value="1"/>
</dbReference>
<comment type="similarity">
    <text evidence="1">Belongs to the peptidase C14A family.</text>
</comment>
<dbReference type="Proteomes" id="UP001381693">
    <property type="component" value="Unassembled WGS sequence"/>
</dbReference>
<organism evidence="6 7">
    <name type="scientific">Halocaridina rubra</name>
    <name type="common">Hawaiian red shrimp</name>
    <dbReference type="NCBI Taxonomy" id="373956"/>
    <lineage>
        <taxon>Eukaryota</taxon>
        <taxon>Metazoa</taxon>
        <taxon>Ecdysozoa</taxon>
        <taxon>Arthropoda</taxon>
        <taxon>Crustacea</taxon>
        <taxon>Multicrustacea</taxon>
        <taxon>Malacostraca</taxon>
        <taxon>Eumalacostraca</taxon>
        <taxon>Eucarida</taxon>
        <taxon>Decapoda</taxon>
        <taxon>Pleocyemata</taxon>
        <taxon>Caridea</taxon>
        <taxon>Atyoidea</taxon>
        <taxon>Atyidae</taxon>
        <taxon>Halocaridina</taxon>
    </lineage>
</organism>
<dbReference type="Gene3D" id="3.40.50.1460">
    <property type="match status" value="1"/>
</dbReference>
<evidence type="ECO:0000256" key="1">
    <source>
        <dbReference type="ARBA" id="ARBA00010134"/>
    </source>
</evidence>
<dbReference type="InterPro" id="IPR036770">
    <property type="entry name" value="Ankyrin_rpt-contain_sf"/>
</dbReference>
<dbReference type="Gene3D" id="1.25.40.20">
    <property type="entry name" value="Ankyrin repeat-containing domain"/>
    <property type="match status" value="1"/>
</dbReference>
<dbReference type="InterPro" id="IPR002110">
    <property type="entry name" value="Ankyrin_rpt"/>
</dbReference>
<sequence length="441" mass="49778">MEVSCKCPESLKGSLPEELLKHVKYGEMDEIQEWLSSGGNINAATEGGQTLLSAACVYKQPEILEKLIEDPCIHLNTKHRLGTLNLFTPLCIAAYKGLQDCVTVLLKSSCQCRLDLQAKTSKGKTALMLAAEKNHWEIVEMLCPSMSIPEEDINVVASLARLSKKSNVLSYIQGIISNEKQENAVDEENSRPASERVYSNNTKPRGHVLILNYKFENDPDSVRKGTDADAAKLHRVFQIMGYKTEELPDLTKEDTITSIKEFCNQECLKDISSVIVVVLTHGRNRDTFATADHKFITMNQLLRHFTDLNCPFMRGKPKIFLLQFCRGQDMASQVNCTGETRTTDSQVNLLDDAIEAFTDMLCIYSSQEDFKSYRLTGNPSDPFTGTPFIEAFSRVLEEKGHMWLDDLIREFIDEYSNILGGQPMDCQNFCFRKKFCFNPSP</sequence>
<keyword evidence="7" id="KW-1185">Reference proteome</keyword>
<dbReference type="PRINTS" id="PR00376">
    <property type="entry name" value="IL1BCENZYME"/>
</dbReference>
<dbReference type="InterPro" id="IPR011600">
    <property type="entry name" value="Pept_C14_caspase"/>
</dbReference>
<dbReference type="EMBL" id="JAXCGZ010013411">
    <property type="protein sequence ID" value="KAK7072593.1"/>
    <property type="molecule type" value="Genomic_DNA"/>
</dbReference>
<feature type="domain" description="Caspase family p20" evidence="5">
    <location>
        <begin position="208"/>
        <end position="329"/>
    </location>
</feature>
<dbReference type="AlphaFoldDB" id="A0AAN9A2E2"/>
<dbReference type="InterPro" id="IPR033139">
    <property type="entry name" value="Caspase_cys_AS"/>
</dbReference>
<evidence type="ECO:0000259" key="5">
    <source>
        <dbReference type="PROSITE" id="PS50208"/>
    </source>
</evidence>
<dbReference type="GO" id="GO:0006508">
    <property type="term" value="P:proteolysis"/>
    <property type="evidence" value="ECO:0007669"/>
    <property type="project" value="UniProtKB-KW"/>
</dbReference>
<gene>
    <name evidence="6" type="ORF">SK128_014203</name>
</gene>
<evidence type="ECO:0000313" key="6">
    <source>
        <dbReference type="EMBL" id="KAK7072593.1"/>
    </source>
</evidence>
<keyword evidence="2" id="KW-0645">Protease</keyword>
<dbReference type="Pfam" id="PF12796">
    <property type="entry name" value="Ank_2"/>
    <property type="match status" value="1"/>
</dbReference>
<evidence type="ECO:0000313" key="7">
    <source>
        <dbReference type="Proteomes" id="UP001381693"/>
    </source>
</evidence>
<dbReference type="InterPro" id="IPR015917">
    <property type="entry name" value="Pept_C14A"/>
</dbReference>
<dbReference type="InterPro" id="IPR029030">
    <property type="entry name" value="Caspase-like_dom_sf"/>
</dbReference>
<dbReference type="PROSITE" id="PS01122">
    <property type="entry name" value="CASPASE_CYS"/>
    <property type="match status" value="1"/>
</dbReference>
<evidence type="ECO:0000256" key="2">
    <source>
        <dbReference type="ARBA" id="ARBA00022670"/>
    </source>
</evidence>
<keyword evidence="3" id="KW-0053">Apoptosis</keyword>
<dbReference type="PROSITE" id="PS50208">
    <property type="entry name" value="CASPASE_P20"/>
    <property type="match status" value="1"/>
</dbReference>
<protein>
    <recommendedName>
        <fullName evidence="5">Caspase family p20 domain-containing protein</fullName>
    </recommendedName>
</protein>
<proteinExistence type="inferred from homology"/>
<dbReference type="SMART" id="SM00248">
    <property type="entry name" value="ANK"/>
    <property type="match status" value="3"/>
</dbReference>